<dbReference type="HOGENOM" id="CLU_105603_3_0_6"/>
<evidence type="ECO:0000313" key="2">
    <source>
        <dbReference type="Proteomes" id="UP000015380"/>
    </source>
</evidence>
<reference evidence="2" key="2">
    <citation type="journal article" date="2016" name="Environ. Microbiol. Rep.">
        <title>Analysis of defence systems and a conjugative IncP-1 plasmid in the marine polyaromatic hydrocarbons-degrading bacterium Cycloclasticus sp. 78-ME.</title>
        <authorList>
            <person name="Yakimov M.M."/>
            <person name="Crisafi F."/>
            <person name="Messina E."/>
            <person name="Smedile F."/>
            <person name="Lopatina A."/>
            <person name="Denaro R."/>
            <person name="Pieper D.H."/>
            <person name="Golyshin P.N."/>
            <person name="Giuliano L."/>
        </authorList>
    </citation>
    <scope>NUCLEOTIDE SEQUENCE [LARGE SCALE GENOMIC DNA]</scope>
    <source>
        <strain evidence="2">78-ME</strain>
    </source>
</reference>
<evidence type="ECO:0008006" key="3">
    <source>
        <dbReference type="Google" id="ProtNLM"/>
    </source>
</evidence>
<sequence>MCSPAYANMPSLKPCPDKPNCVSSKADDEHAIAPFKLKQNQPVDQQRLLEVLNQLDNNIAVIHDENHIHAEITSRVFGFVDDLDLIINIEQQIIHVRSASRTGYYDFGVNRRRVERLRSLLKQHGIIL</sequence>
<dbReference type="EMBL" id="CP005996">
    <property type="protein sequence ID" value="AGS38641.1"/>
    <property type="molecule type" value="Genomic_DNA"/>
</dbReference>
<dbReference type="PATRIC" id="fig|1198232.3.peg.303"/>
<dbReference type="AlphaFoldDB" id="S5T4B7"/>
<dbReference type="eggNOG" id="COG4446">
    <property type="taxonomic scope" value="Bacteria"/>
</dbReference>
<proteinExistence type="predicted"/>
<keyword evidence="2" id="KW-1185">Reference proteome</keyword>
<name>S5T4B7_9GAMM</name>
<accession>S5T4B7</accession>
<dbReference type="Pfam" id="PF07386">
    <property type="entry name" value="DUF1499"/>
    <property type="match status" value="1"/>
</dbReference>
<protein>
    <recommendedName>
        <fullName evidence="3">DUF1499 domain-containing protein</fullName>
    </recommendedName>
</protein>
<dbReference type="PANTHER" id="PTHR34801:SF6">
    <property type="entry name" value="SLL1620 PROTEIN"/>
    <property type="match status" value="1"/>
</dbReference>
<dbReference type="PIRSF" id="PIRSF026426">
    <property type="entry name" value="DUF1499"/>
    <property type="match status" value="1"/>
</dbReference>
<dbReference type="PANTHER" id="PTHR34801">
    <property type="entry name" value="EXPRESSED PROTEIN"/>
    <property type="match status" value="1"/>
</dbReference>
<evidence type="ECO:0000313" key="1">
    <source>
        <dbReference type="EMBL" id="AGS38641.1"/>
    </source>
</evidence>
<dbReference type="InterPro" id="IPR010865">
    <property type="entry name" value="DUF1499"/>
</dbReference>
<dbReference type="Proteomes" id="UP000015380">
    <property type="component" value="Chromosome"/>
</dbReference>
<reference evidence="1 2" key="1">
    <citation type="submission" date="2013-05" db="EMBL/GenBank/DDBJ databases">
        <title>Between feast and famine: a lifestyle of most important marine PAH-degrading bacterium Cycloclasticus sp. 7ME.</title>
        <authorList>
            <person name="Yakimov M.M."/>
            <person name="Messina E."/>
            <person name="Genovese M."/>
            <person name="Denaro R."/>
            <person name="Crisafi F."/>
            <person name="Russo D."/>
            <person name="Cappello S."/>
            <person name="Santisi S."/>
            <person name="Smedile F."/>
            <person name="Golyshina O.V."/>
            <person name="Tran H."/>
            <person name="Pieper D.H."/>
            <person name="Golyshin P.N."/>
            <person name="Giuliano L."/>
        </authorList>
    </citation>
    <scope>NUCLEOTIDE SEQUENCE [LARGE SCALE GENOMIC DNA]</scope>
    <source>
        <strain evidence="1 2">78-ME</strain>
    </source>
</reference>
<dbReference type="KEGG" id="cza:CYCME_0299"/>
<gene>
    <name evidence="1" type="ORF">CYCME_0299</name>
</gene>
<organism evidence="1 2">
    <name type="scientific">Cycloclasticus zancles 78-ME</name>
    <dbReference type="NCBI Taxonomy" id="1198232"/>
    <lineage>
        <taxon>Bacteria</taxon>
        <taxon>Pseudomonadati</taxon>
        <taxon>Pseudomonadota</taxon>
        <taxon>Gammaproteobacteria</taxon>
        <taxon>Thiotrichales</taxon>
        <taxon>Piscirickettsiaceae</taxon>
        <taxon>Cycloclasticus</taxon>
    </lineage>
</organism>